<dbReference type="RefSeq" id="WP_123710793.1">
    <property type="nucleotide sequence ID" value="NZ_RKHR01000003.1"/>
</dbReference>
<accession>A0A3N2DY76</accession>
<feature type="transmembrane region" description="Helical" evidence="2">
    <location>
        <begin position="58"/>
        <end position="79"/>
    </location>
</feature>
<feature type="coiled-coil region" evidence="1">
    <location>
        <begin position="136"/>
        <end position="163"/>
    </location>
</feature>
<gene>
    <name evidence="3" type="ORF">EDC56_0339</name>
</gene>
<feature type="transmembrane region" description="Helical" evidence="2">
    <location>
        <begin position="27"/>
        <end position="52"/>
    </location>
</feature>
<keyword evidence="2" id="KW-1133">Transmembrane helix</keyword>
<keyword evidence="2" id="KW-0472">Membrane</keyword>
<evidence type="ECO:0000313" key="4">
    <source>
        <dbReference type="Proteomes" id="UP000275394"/>
    </source>
</evidence>
<dbReference type="InterPro" id="IPR021438">
    <property type="entry name" value="DUF3087"/>
</dbReference>
<keyword evidence="1" id="KW-0175">Coiled coil</keyword>
<dbReference type="AlphaFoldDB" id="A0A3N2DY76"/>
<dbReference type="EMBL" id="RKHR01000003">
    <property type="protein sequence ID" value="ROS04826.1"/>
    <property type="molecule type" value="Genomic_DNA"/>
</dbReference>
<proteinExistence type="predicted"/>
<sequence length="178" mass="20333">MPSKQKEKPSTKLQDISKLRYRKHLNIVIVSVILLLIATSLASSTLLIYLFGVDGNNFKFNLVGVVIAVSVVFGLLKVLRYEPFLYEVMYVWELKKSINLINRRLNKVIEAVETGDAEAMQALNYCYQASRQLYTLDDNTINMAELEEAIVHLQDQAKQASVKLELSAYDPRCLVNYR</sequence>
<evidence type="ECO:0000313" key="3">
    <source>
        <dbReference type="EMBL" id="ROS04826.1"/>
    </source>
</evidence>
<keyword evidence="2" id="KW-0812">Transmembrane</keyword>
<keyword evidence="4" id="KW-1185">Reference proteome</keyword>
<reference evidence="3 4" key="1">
    <citation type="submission" date="2018-11" db="EMBL/GenBank/DDBJ databases">
        <title>Genomic Encyclopedia of Type Strains, Phase IV (KMG-IV): sequencing the most valuable type-strain genomes for metagenomic binning, comparative biology and taxonomic classification.</title>
        <authorList>
            <person name="Goeker M."/>
        </authorList>
    </citation>
    <scope>NUCLEOTIDE SEQUENCE [LARGE SCALE GENOMIC DNA]</scope>
    <source>
        <strain evidence="3 4">DSM 100316</strain>
    </source>
</reference>
<organism evidence="3 4">
    <name type="scientific">Sinobacterium caligoides</name>
    <dbReference type="NCBI Taxonomy" id="933926"/>
    <lineage>
        <taxon>Bacteria</taxon>
        <taxon>Pseudomonadati</taxon>
        <taxon>Pseudomonadota</taxon>
        <taxon>Gammaproteobacteria</taxon>
        <taxon>Cellvibrionales</taxon>
        <taxon>Spongiibacteraceae</taxon>
        <taxon>Sinobacterium</taxon>
    </lineage>
</organism>
<comment type="caution">
    <text evidence="3">The sequence shown here is derived from an EMBL/GenBank/DDBJ whole genome shotgun (WGS) entry which is preliminary data.</text>
</comment>
<protein>
    <submittedName>
        <fullName evidence="3">DUF3087 family protein</fullName>
    </submittedName>
</protein>
<dbReference type="Pfam" id="PF11286">
    <property type="entry name" value="DUF3087"/>
    <property type="match status" value="1"/>
</dbReference>
<evidence type="ECO:0000256" key="2">
    <source>
        <dbReference type="SAM" id="Phobius"/>
    </source>
</evidence>
<name>A0A3N2DY76_9GAMM</name>
<dbReference type="OrthoDB" id="6118114at2"/>
<dbReference type="Proteomes" id="UP000275394">
    <property type="component" value="Unassembled WGS sequence"/>
</dbReference>
<evidence type="ECO:0000256" key="1">
    <source>
        <dbReference type="SAM" id="Coils"/>
    </source>
</evidence>